<proteinExistence type="predicted"/>
<keyword evidence="3" id="KW-0010">Activator</keyword>
<evidence type="ECO:0000256" key="2">
    <source>
        <dbReference type="ARBA" id="ARBA00023125"/>
    </source>
</evidence>
<evidence type="ECO:0000256" key="4">
    <source>
        <dbReference type="ARBA" id="ARBA00023163"/>
    </source>
</evidence>
<feature type="compositionally biased region" description="Polar residues" evidence="7">
    <location>
        <begin position="184"/>
        <end position="201"/>
    </location>
</feature>
<evidence type="ECO:0000256" key="1">
    <source>
        <dbReference type="ARBA" id="ARBA00023015"/>
    </source>
</evidence>
<dbReference type="SMART" id="SM00353">
    <property type="entry name" value="HLH"/>
    <property type="match status" value="1"/>
</dbReference>
<keyword evidence="6" id="KW-0175">Coiled coil</keyword>
<dbReference type="OrthoDB" id="8964853at2759"/>
<name>A0A8H7ENC8_9FUNG</name>
<dbReference type="GO" id="GO:0046983">
    <property type="term" value="F:protein dimerization activity"/>
    <property type="evidence" value="ECO:0007669"/>
    <property type="project" value="InterPro"/>
</dbReference>
<sequence>MFEKRPSLSKEERRAEHNALERARRVSLNGKFRQLAEALPNLQNHRRPSKGQIVEKALDWVKQSVSKEDRYQHQILQLQRENKRLLVQLSFAQEMDSTATPTTPPPPPLATEPVQAQSTQWLPPASASSCCAAGPCAPWSVSSSSSFDMHNAEGEDDDEDPWALENPYPPSIYHRASISSLGSFGQSYDPATSGQSSSTLLLKSFAPNDCK</sequence>
<feature type="region of interest" description="Disordered" evidence="7">
    <location>
        <begin position="1"/>
        <end position="22"/>
    </location>
</feature>
<feature type="domain" description="BHLH" evidence="8">
    <location>
        <begin position="12"/>
        <end position="64"/>
    </location>
</feature>
<evidence type="ECO:0000256" key="7">
    <source>
        <dbReference type="SAM" id="MobiDB-lite"/>
    </source>
</evidence>
<organism evidence="9 10">
    <name type="scientific">Apophysomyces ossiformis</name>
    <dbReference type="NCBI Taxonomy" id="679940"/>
    <lineage>
        <taxon>Eukaryota</taxon>
        <taxon>Fungi</taxon>
        <taxon>Fungi incertae sedis</taxon>
        <taxon>Mucoromycota</taxon>
        <taxon>Mucoromycotina</taxon>
        <taxon>Mucoromycetes</taxon>
        <taxon>Mucorales</taxon>
        <taxon>Mucorineae</taxon>
        <taxon>Mucoraceae</taxon>
        <taxon>Apophysomyces</taxon>
    </lineage>
</organism>
<keyword evidence="5" id="KW-0539">Nucleus</keyword>
<keyword evidence="10" id="KW-1185">Reference proteome</keyword>
<feature type="region of interest" description="Disordered" evidence="7">
    <location>
        <begin position="184"/>
        <end position="211"/>
    </location>
</feature>
<feature type="coiled-coil region" evidence="6">
    <location>
        <begin position="68"/>
        <end position="95"/>
    </location>
</feature>
<dbReference type="InterPro" id="IPR036638">
    <property type="entry name" value="HLH_DNA-bd_sf"/>
</dbReference>
<evidence type="ECO:0000256" key="5">
    <source>
        <dbReference type="ARBA" id="ARBA00023242"/>
    </source>
</evidence>
<dbReference type="Pfam" id="PF00010">
    <property type="entry name" value="HLH"/>
    <property type="match status" value="1"/>
</dbReference>
<dbReference type="EMBL" id="JABAYA010000095">
    <property type="protein sequence ID" value="KAF7725536.1"/>
    <property type="molecule type" value="Genomic_DNA"/>
</dbReference>
<dbReference type="PANTHER" id="PTHR10328:SF3">
    <property type="entry name" value="PROTEIN MAX"/>
    <property type="match status" value="1"/>
</dbReference>
<gene>
    <name evidence="9" type="ORF">EC973_009566</name>
</gene>
<dbReference type="Proteomes" id="UP000605846">
    <property type="component" value="Unassembled WGS sequence"/>
</dbReference>
<protein>
    <recommendedName>
        <fullName evidence="8">BHLH domain-containing protein</fullName>
    </recommendedName>
</protein>
<reference evidence="9" key="1">
    <citation type="submission" date="2020-01" db="EMBL/GenBank/DDBJ databases">
        <title>Genome Sequencing of Three Apophysomyces-Like Fungal Strains Confirms a Novel Fungal Genus in the Mucoromycota with divergent Burkholderia-like Endosymbiotic Bacteria.</title>
        <authorList>
            <person name="Stajich J.E."/>
            <person name="Macias A.M."/>
            <person name="Carter-House D."/>
            <person name="Lovett B."/>
            <person name="Kasson L.R."/>
            <person name="Berry K."/>
            <person name="Grigoriev I."/>
            <person name="Chang Y."/>
            <person name="Spatafora J."/>
            <person name="Kasson M.T."/>
        </authorList>
    </citation>
    <scope>NUCLEOTIDE SEQUENCE</scope>
    <source>
        <strain evidence="9">NRRL A-21654</strain>
    </source>
</reference>
<evidence type="ECO:0000256" key="6">
    <source>
        <dbReference type="SAM" id="Coils"/>
    </source>
</evidence>
<comment type="caution">
    <text evidence="9">The sequence shown here is derived from an EMBL/GenBank/DDBJ whole genome shotgun (WGS) entry which is preliminary data.</text>
</comment>
<dbReference type="GO" id="GO:0003700">
    <property type="term" value="F:DNA-binding transcription factor activity"/>
    <property type="evidence" value="ECO:0007669"/>
    <property type="project" value="TreeGrafter"/>
</dbReference>
<dbReference type="InterPro" id="IPR011598">
    <property type="entry name" value="bHLH_dom"/>
</dbReference>
<dbReference type="AlphaFoldDB" id="A0A8H7ENC8"/>
<dbReference type="PROSITE" id="PS50888">
    <property type="entry name" value="BHLH"/>
    <property type="match status" value="1"/>
</dbReference>
<dbReference type="GO" id="GO:0003677">
    <property type="term" value="F:DNA binding"/>
    <property type="evidence" value="ECO:0007669"/>
    <property type="project" value="UniProtKB-KW"/>
</dbReference>
<dbReference type="GO" id="GO:0045944">
    <property type="term" value="P:positive regulation of transcription by RNA polymerase II"/>
    <property type="evidence" value="ECO:0007669"/>
    <property type="project" value="TreeGrafter"/>
</dbReference>
<keyword evidence="2" id="KW-0238">DNA-binding</keyword>
<evidence type="ECO:0000256" key="3">
    <source>
        <dbReference type="ARBA" id="ARBA00023159"/>
    </source>
</evidence>
<feature type="region of interest" description="Disordered" evidence="7">
    <location>
        <begin position="143"/>
        <end position="168"/>
    </location>
</feature>
<evidence type="ECO:0000313" key="9">
    <source>
        <dbReference type="EMBL" id="KAF7725536.1"/>
    </source>
</evidence>
<dbReference type="SUPFAM" id="SSF47459">
    <property type="entry name" value="HLH, helix-loop-helix DNA-binding domain"/>
    <property type="match status" value="1"/>
</dbReference>
<evidence type="ECO:0000313" key="10">
    <source>
        <dbReference type="Proteomes" id="UP000605846"/>
    </source>
</evidence>
<dbReference type="PANTHER" id="PTHR10328">
    <property type="entry name" value="PROTEIN MAX MYC-ASSOCIATED FACTOR X"/>
    <property type="match status" value="1"/>
</dbReference>
<accession>A0A8H7ENC8</accession>
<feature type="region of interest" description="Disordered" evidence="7">
    <location>
        <begin position="95"/>
        <end position="119"/>
    </location>
</feature>
<evidence type="ECO:0000259" key="8">
    <source>
        <dbReference type="PROSITE" id="PS50888"/>
    </source>
</evidence>
<dbReference type="GO" id="GO:0090575">
    <property type="term" value="C:RNA polymerase II transcription regulator complex"/>
    <property type="evidence" value="ECO:0007669"/>
    <property type="project" value="TreeGrafter"/>
</dbReference>
<keyword evidence="4" id="KW-0804">Transcription</keyword>
<keyword evidence="1" id="KW-0805">Transcription regulation</keyword>
<dbReference type="Gene3D" id="4.10.280.10">
    <property type="entry name" value="Helix-loop-helix DNA-binding domain"/>
    <property type="match status" value="1"/>
</dbReference>